<comment type="caution">
    <text evidence="1">The sequence shown here is derived from an EMBL/GenBank/DDBJ whole genome shotgun (WGS) entry which is preliminary data.</text>
</comment>
<gene>
    <name evidence="1" type="ORF">A2945_03935</name>
</gene>
<dbReference type="Proteomes" id="UP000178880">
    <property type="component" value="Unassembled WGS sequence"/>
</dbReference>
<dbReference type="AlphaFoldDB" id="A0A1G2CC62"/>
<evidence type="ECO:0000313" key="1">
    <source>
        <dbReference type="EMBL" id="OGY98968.1"/>
    </source>
</evidence>
<dbReference type="EMBL" id="MHLA01000025">
    <property type="protein sequence ID" value="OGY98968.1"/>
    <property type="molecule type" value="Genomic_DNA"/>
</dbReference>
<reference evidence="1 2" key="1">
    <citation type="journal article" date="2016" name="Nat. Commun.">
        <title>Thousands of microbial genomes shed light on interconnected biogeochemical processes in an aquifer system.</title>
        <authorList>
            <person name="Anantharaman K."/>
            <person name="Brown C.T."/>
            <person name="Hug L.A."/>
            <person name="Sharon I."/>
            <person name="Castelle C.J."/>
            <person name="Probst A.J."/>
            <person name="Thomas B.C."/>
            <person name="Singh A."/>
            <person name="Wilkins M.J."/>
            <person name="Karaoz U."/>
            <person name="Brodie E.L."/>
            <person name="Williams K.H."/>
            <person name="Hubbard S.S."/>
            <person name="Banfield J.F."/>
        </authorList>
    </citation>
    <scope>NUCLEOTIDE SEQUENCE [LARGE SCALE GENOMIC DNA]</scope>
</reference>
<sequence length="137" mass="15997">MFRVRGGVIVRKFTNEDLQFEEYPKNPELSKKLFDLYERAPAITNLEEWGRLLWDITKMHKKMVGCRANIDIVETFHIKVMECIRLCTSSLSVWRGAIKTSRELFLLPIEAISNSHCADKSCHAPHEDDYVCFCDEQ</sequence>
<protein>
    <submittedName>
        <fullName evidence="1">Uncharacterized protein</fullName>
    </submittedName>
</protein>
<organism evidence="1 2">
    <name type="scientific">Candidatus Liptonbacteria bacterium RIFCSPLOWO2_01_FULL_52_25</name>
    <dbReference type="NCBI Taxonomy" id="1798650"/>
    <lineage>
        <taxon>Bacteria</taxon>
        <taxon>Candidatus Liptoniibacteriota</taxon>
    </lineage>
</organism>
<evidence type="ECO:0000313" key="2">
    <source>
        <dbReference type="Proteomes" id="UP000178880"/>
    </source>
</evidence>
<name>A0A1G2CC62_9BACT</name>
<accession>A0A1G2CC62</accession>
<dbReference type="STRING" id="1798650.A2945_03935"/>
<proteinExistence type="predicted"/>